<dbReference type="AlphaFoldDB" id="V6DH80"/>
<dbReference type="STRING" id="673862.BABL1_gene_49"/>
<evidence type="ECO:0000313" key="2">
    <source>
        <dbReference type="EMBL" id="CDK30915.1"/>
    </source>
</evidence>
<dbReference type="RefSeq" id="WP_023792789.1">
    <property type="nucleotide sequence ID" value="NC_023003.1"/>
</dbReference>
<sequence length="564" mass="64207">MKIKLKFFILSIGSLIMLNSITLCNESGSTDFDKFFDPCAQEITPPEPLAPEAGLNCLSAIDILPLITPEGSETCQAETDVCPPSGCLVNLPNILRQNLYLYTNGPIKRRSLLDEPSLRDYCLDHCMWHVVAHPFYNWTPRVPFIRNCEFVNSYINLTNQNVINEVMNTLEVTGCSTSIDVPGILGLFNNIKLQQHRAGVMFSGCTSFDRLSLTLRAPIYYLLEHYYLSPAEIEAIENAPYFTNEEAYPENIYALDDVKTFGKRHLISDKAGIGDMRFDALLKVYDNDILGVWFGLAATFPTAGNFIKGVLGTKHRHSNKIPEFNIKKLFDLYLCPSTTEGIREAGNIISEITTEFLVGILDRLSTILINTPLGNGGHFGIGPHLDIALKFNNHWLLHTYGAFQGFASKYEVKYFLTRKCNEDFNRDYRDEATAEENLRFLNDQIIHTFYPTPIKINVHPRFDLRVAESLECDYAKWHGLIGLDYWYQAKAKFGCVSKLKDRFFIEKNIDFSAQQLKVFLNFGYRSITLCDKVFWDLEFTGDKDIWSNNVGSSLTVAFRLTLDF</sequence>
<feature type="chain" id="PRO_5004746138" evidence="1">
    <location>
        <begin position="26"/>
        <end position="564"/>
    </location>
</feature>
<dbReference type="KEGG" id="dpb:BABL1_gene_49"/>
<name>V6DH80_9BACT</name>
<organism evidence="2 3">
    <name type="scientific">Candidatus Babela massiliensis</name>
    <dbReference type="NCBI Taxonomy" id="673862"/>
    <lineage>
        <taxon>Bacteria</taxon>
        <taxon>Candidatus Babelota</taxon>
        <taxon>Candidatus Babeliae</taxon>
        <taxon>Candidatus Babeliales</taxon>
        <taxon>Candidatus Babeliaceae</taxon>
        <taxon>Candidatus Babela</taxon>
    </lineage>
</organism>
<evidence type="ECO:0000313" key="3">
    <source>
        <dbReference type="Proteomes" id="UP000018769"/>
    </source>
</evidence>
<feature type="signal peptide" evidence="1">
    <location>
        <begin position="1"/>
        <end position="25"/>
    </location>
</feature>
<accession>V6DH80</accession>
<reference evidence="2 3" key="1">
    <citation type="journal article" date="2015" name="Biol. Direct">
        <title>Babela massiliensis, a representative of a widespread bacterial phylum with unusual adaptations to parasitism in amoebae.</title>
        <authorList>
            <person name="Pagnier I."/>
            <person name="Yutin N."/>
            <person name="Croce O."/>
            <person name="Makarova K.S."/>
            <person name="Wolf Y.I."/>
            <person name="Benamar S."/>
            <person name="Raoult D."/>
            <person name="Koonin E.V."/>
            <person name="La Scola B."/>
        </authorList>
    </citation>
    <scope>NUCLEOTIDE SEQUENCE [LARGE SCALE GENOMIC DNA]</scope>
    <source>
        <strain evidence="3">BABL1</strain>
    </source>
</reference>
<dbReference type="EMBL" id="HG793133">
    <property type="protein sequence ID" value="CDK30915.1"/>
    <property type="molecule type" value="Genomic_DNA"/>
</dbReference>
<keyword evidence="1" id="KW-0732">Signal</keyword>
<evidence type="ECO:0000256" key="1">
    <source>
        <dbReference type="SAM" id="SignalP"/>
    </source>
</evidence>
<protein>
    <submittedName>
        <fullName evidence="2">Uncharacterized protein</fullName>
    </submittedName>
</protein>
<dbReference type="eggNOG" id="ENOG503432T">
    <property type="taxonomic scope" value="Bacteria"/>
</dbReference>
<dbReference type="Proteomes" id="UP000018769">
    <property type="component" value="Chromosome I"/>
</dbReference>
<keyword evidence="3" id="KW-1185">Reference proteome</keyword>
<dbReference type="HOGENOM" id="CLU_482895_0_0_7"/>
<gene>
    <name evidence="2" type="ORF">BABL1_gene_49</name>
</gene>
<proteinExistence type="predicted"/>